<dbReference type="EnsemblMetazoa" id="XM_030974726">
    <property type="protein sequence ID" value="XP_030830586"/>
    <property type="gene ID" value="LOC100893738"/>
</dbReference>
<dbReference type="PRINTS" id="PR00261">
    <property type="entry name" value="LDLRECEPTOR"/>
</dbReference>
<evidence type="ECO:0000256" key="2">
    <source>
        <dbReference type="ARBA" id="ARBA00004308"/>
    </source>
</evidence>
<feature type="signal peptide" evidence="9">
    <location>
        <begin position="1"/>
        <end position="22"/>
    </location>
</feature>
<keyword evidence="4" id="KW-0677">Repeat</keyword>
<keyword evidence="9" id="KW-0732">Signal</keyword>
<keyword evidence="3" id="KW-0812">Transmembrane</keyword>
<dbReference type="Pfam" id="PF00057">
    <property type="entry name" value="Ldl_recept_a"/>
    <property type="match status" value="2"/>
</dbReference>
<name>A0A7M7N3I8_STRPU</name>
<keyword evidence="5" id="KW-1133">Transmembrane helix</keyword>
<feature type="disulfide bond" evidence="8">
    <location>
        <begin position="455"/>
        <end position="470"/>
    </location>
</feature>
<dbReference type="KEGG" id="spu:100893738"/>
<dbReference type="PROSITE" id="PS01209">
    <property type="entry name" value="LDLRA_1"/>
    <property type="match status" value="1"/>
</dbReference>
<dbReference type="CDD" id="cd00112">
    <property type="entry name" value="LDLa"/>
    <property type="match status" value="4"/>
</dbReference>
<reference evidence="11" key="1">
    <citation type="submission" date="2015-02" db="EMBL/GenBank/DDBJ databases">
        <title>Genome sequencing for Strongylocentrotus purpuratus.</title>
        <authorList>
            <person name="Murali S."/>
            <person name="Liu Y."/>
            <person name="Vee V."/>
            <person name="English A."/>
            <person name="Wang M."/>
            <person name="Skinner E."/>
            <person name="Han Y."/>
            <person name="Muzny D.M."/>
            <person name="Worley K.C."/>
            <person name="Gibbs R.A."/>
        </authorList>
    </citation>
    <scope>NUCLEOTIDE SEQUENCE</scope>
</reference>
<evidence type="ECO:0000313" key="11">
    <source>
        <dbReference type="Proteomes" id="UP000007110"/>
    </source>
</evidence>
<comment type="subcellular location">
    <subcellularLocation>
        <location evidence="2">Endomembrane system</location>
    </subcellularLocation>
    <subcellularLocation>
        <location evidence="1">Membrane</location>
        <topology evidence="1">Single-pass membrane protein</topology>
    </subcellularLocation>
</comment>
<dbReference type="PANTHER" id="PTHR24270">
    <property type="entry name" value="LOW-DENSITY LIPOPROTEIN RECEPTOR-RELATED"/>
    <property type="match status" value="1"/>
</dbReference>
<feature type="disulfide bond" evidence="8">
    <location>
        <begin position="572"/>
        <end position="587"/>
    </location>
</feature>
<evidence type="ECO:0000256" key="3">
    <source>
        <dbReference type="ARBA" id="ARBA00022692"/>
    </source>
</evidence>
<dbReference type="SMART" id="SM00192">
    <property type="entry name" value="LDLa"/>
    <property type="match status" value="5"/>
</dbReference>
<keyword evidence="11" id="KW-1185">Reference proteome</keyword>
<dbReference type="PROSITE" id="PS50068">
    <property type="entry name" value="LDLRA_2"/>
    <property type="match status" value="4"/>
</dbReference>
<dbReference type="AlphaFoldDB" id="A0A7M7N3I8"/>
<sequence>MTILQGLVVIGLLQLVAVPTFTTPLPQDQDEFANQLTALEDAIEQVPFDELQRESEADVDDLIKNLMDLTDESETNKASSLEGFDKGVVKAIDQFKELGDELFDEINMGDELNNLSDITKVLPTDVPDEVNELINGLMNLSDSNKTVSSNDDMTIDSTESTPINAGSTASRIAGDDLVKDLMDVQIVEDVVSEFITELVLDTEPANEGTSVAPGDIDYEVITELTMVTEVVYDIIPNEVNIDELEPNPATAAVTLIDDMQPTSTNASLQQNEGVIREDLTTIQNSDNERDSTMIVTEVITELETDTDLLYTRLAGLLGDMDGEADVETEMYPTDFPDDEDLAMELWDLKAATDDDEPTFVFTTPYPSILSSDEPIDLGPDLGVITAQPGLNCAEGRFACADGRQCVLQDTVCDIMFDCTDGSDESPNVCNLDRDCPTGFTKCSRSPQCINDKDWCDGVYHCYNGADEKYCMSCVGPTGGEKRLMIEDFCDGVQDCDDNYDETSERCNHPCPLGSSKCADGLQCIKDDLFCNGFKNCRDGSDESKDCARSMEECERFEMFTCDGICMIKSALCDGMTDCKDGVDERGCSNDIFSCPDGFIRSKQDHACVFQIISAPQSRDP</sequence>
<proteinExistence type="predicted"/>
<dbReference type="Gene3D" id="4.10.400.10">
    <property type="entry name" value="Low-density Lipoprotein Receptor"/>
    <property type="match status" value="4"/>
</dbReference>
<protein>
    <submittedName>
        <fullName evidence="10">Uncharacterized protein</fullName>
    </submittedName>
</protein>
<keyword evidence="7 8" id="KW-1015">Disulfide bond</keyword>
<dbReference type="InterPro" id="IPR023415">
    <property type="entry name" value="LDLR_class-A_CS"/>
</dbReference>
<comment type="caution">
    <text evidence="8">Lacks conserved residue(s) required for the propagation of feature annotation.</text>
</comment>
<organism evidence="10 11">
    <name type="scientific">Strongylocentrotus purpuratus</name>
    <name type="common">Purple sea urchin</name>
    <dbReference type="NCBI Taxonomy" id="7668"/>
    <lineage>
        <taxon>Eukaryota</taxon>
        <taxon>Metazoa</taxon>
        <taxon>Echinodermata</taxon>
        <taxon>Eleutherozoa</taxon>
        <taxon>Echinozoa</taxon>
        <taxon>Echinoidea</taxon>
        <taxon>Euechinoidea</taxon>
        <taxon>Echinacea</taxon>
        <taxon>Camarodonta</taxon>
        <taxon>Echinidea</taxon>
        <taxon>Strongylocentrotidae</taxon>
        <taxon>Strongylocentrotus</taxon>
    </lineage>
</organism>
<evidence type="ECO:0000313" key="10">
    <source>
        <dbReference type="EnsemblMetazoa" id="XP_030830586"/>
    </source>
</evidence>
<dbReference type="OrthoDB" id="10062665at2759"/>
<feature type="disulfide bond" evidence="8">
    <location>
        <begin position="553"/>
        <end position="565"/>
    </location>
</feature>
<reference evidence="10" key="2">
    <citation type="submission" date="2021-01" db="UniProtKB">
        <authorList>
            <consortium name="EnsemblMetazoa"/>
        </authorList>
    </citation>
    <scope>IDENTIFICATION</scope>
</reference>
<dbReference type="SUPFAM" id="SSF57424">
    <property type="entry name" value="LDL receptor-like module"/>
    <property type="match status" value="4"/>
</dbReference>
<dbReference type="Proteomes" id="UP000007110">
    <property type="component" value="Unassembled WGS sequence"/>
</dbReference>
<evidence type="ECO:0000256" key="9">
    <source>
        <dbReference type="SAM" id="SignalP"/>
    </source>
</evidence>
<evidence type="ECO:0000256" key="8">
    <source>
        <dbReference type="PROSITE-ProRule" id="PRU00124"/>
    </source>
</evidence>
<dbReference type="RefSeq" id="XP_030830586.1">
    <property type="nucleotide sequence ID" value="XM_030974726.1"/>
</dbReference>
<dbReference type="GO" id="GO:0016192">
    <property type="term" value="P:vesicle-mediated transport"/>
    <property type="evidence" value="ECO:0007669"/>
    <property type="project" value="UniProtKB-ARBA"/>
</dbReference>
<evidence type="ECO:0000256" key="1">
    <source>
        <dbReference type="ARBA" id="ARBA00004167"/>
    </source>
</evidence>
<feature type="chain" id="PRO_5029452596" evidence="9">
    <location>
        <begin position="23"/>
        <end position="620"/>
    </location>
</feature>
<dbReference type="InterPro" id="IPR002172">
    <property type="entry name" value="LDrepeatLR_classA_rpt"/>
</dbReference>
<evidence type="ECO:0000256" key="7">
    <source>
        <dbReference type="ARBA" id="ARBA00023157"/>
    </source>
</evidence>
<dbReference type="GO" id="GO:0016020">
    <property type="term" value="C:membrane"/>
    <property type="evidence" value="ECO:0007669"/>
    <property type="project" value="UniProtKB-SubCell"/>
</dbReference>
<dbReference type="GeneID" id="100893738"/>
<dbReference type="InterPro" id="IPR050685">
    <property type="entry name" value="LDLR"/>
</dbReference>
<accession>A0A7M7N3I8</accession>
<evidence type="ECO:0000256" key="4">
    <source>
        <dbReference type="ARBA" id="ARBA00022737"/>
    </source>
</evidence>
<evidence type="ECO:0000256" key="5">
    <source>
        <dbReference type="ARBA" id="ARBA00022989"/>
    </source>
</evidence>
<dbReference type="InParanoid" id="A0A7M7N3I8"/>
<keyword evidence="6" id="KW-0472">Membrane</keyword>
<dbReference type="InterPro" id="IPR036055">
    <property type="entry name" value="LDL_receptor-like_sf"/>
</dbReference>
<evidence type="ECO:0000256" key="6">
    <source>
        <dbReference type="ARBA" id="ARBA00023136"/>
    </source>
</evidence>
<dbReference type="PANTHER" id="PTHR24270:SF62">
    <property type="entry name" value="LOW-DENSITY LIPOPROTEIN RECEPTOR-RELATED PROTEIN 2"/>
    <property type="match status" value="1"/>
</dbReference>
<dbReference type="GO" id="GO:0012505">
    <property type="term" value="C:endomembrane system"/>
    <property type="evidence" value="ECO:0007669"/>
    <property type="project" value="UniProtKB-SubCell"/>
</dbReference>